<accession>A0AAE3V9W6</accession>
<gene>
    <name evidence="11" type="ORF">J2S20_001120</name>
</gene>
<protein>
    <submittedName>
        <fullName evidence="11">TRAP-type C4-dicarboxylate transport system permease small subunit</fullName>
    </submittedName>
</protein>
<evidence type="ECO:0000256" key="6">
    <source>
        <dbReference type="ARBA" id="ARBA00022989"/>
    </source>
</evidence>
<dbReference type="GO" id="GO:0015740">
    <property type="term" value="P:C4-dicarboxylate transport"/>
    <property type="evidence" value="ECO:0007669"/>
    <property type="project" value="TreeGrafter"/>
</dbReference>
<dbReference type="InterPro" id="IPR055348">
    <property type="entry name" value="DctQ"/>
</dbReference>
<evidence type="ECO:0000256" key="3">
    <source>
        <dbReference type="ARBA" id="ARBA00022475"/>
    </source>
</evidence>
<evidence type="ECO:0000256" key="2">
    <source>
        <dbReference type="ARBA" id="ARBA00022448"/>
    </source>
</evidence>
<evidence type="ECO:0000256" key="8">
    <source>
        <dbReference type="ARBA" id="ARBA00038436"/>
    </source>
</evidence>
<evidence type="ECO:0000259" key="10">
    <source>
        <dbReference type="Pfam" id="PF04290"/>
    </source>
</evidence>
<organism evidence="11 12">
    <name type="scientific">Moryella indoligenes</name>
    <dbReference type="NCBI Taxonomy" id="371674"/>
    <lineage>
        <taxon>Bacteria</taxon>
        <taxon>Bacillati</taxon>
        <taxon>Bacillota</taxon>
        <taxon>Clostridia</taxon>
        <taxon>Lachnospirales</taxon>
        <taxon>Lachnospiraceae</taxon>
        <taxon>Moryella</taxon>
    </lineage>
</organism>
<dbReference type="PANTHER" id="PTHR35011:SF2">
    <property type="entry name" value="2,3-DIKETO-L-GULONATE TRAP TRANSPORTER SMALL PERMEASE PROTEIN YIAM"/>
    <property type="match status" value="1"/>
</dbReference>
<evidence type="ECO:0000256" key="4">
    <source>
        <dbReference type="ARBA" id="ARBA00022519"/>
    </source>
</evidence>
<comment type="similarity">
    <text evidence="8">Belongs to the TRAP transporter small permease family.</text>
</comment>
<proteinExistence type="inferred from homology"/>
<dbReference type="Proteomes" id="UP001241537">
    <property type="component" value="Unassembled WGS sequence"/>
</dbReference>
<dbReference type="Pfam" id="PF04290">
    <property type="entry name" value="DctQ"/>
    <property type="match status" value="1"/>
</dbReference>
<dbReference type="EMBL" id="JAUSTO010000005">
    <property type="protein sequence ID" value="MDQ0152431.1"/>
    <property type="molecule type" value="Genomic_DNA"/>
</dbReference>
<dbReference type="RefSeq" id="WP_307254070.1">
    <property type="nucleotide sequence ID" value="NZ_JAUSTO010000005.1"/>
</dbReference>
<dbReference type="PANTHER" id="PTHR35011">
    <property type="entry name" value="2,3-DIKETO-L-GULONATE TRAP TRANSPORTER SMALL PERMEASE PROTEIN YIAM"/>
    <property type="match status" value="1"/>
</dbReference>
<evidence type="ECO:0000313" key="12">
    <source>
        <dbReference type="Proteomes" id="UP001241537"/>
    </source>
</evidence>
<comment type="subcellular location">
    <subcellularLocation>
        <location evidence="1">Cell inner membrane</location>
        <topology evidence="1">Multi-pass membrane protein</topology>
    </subcellularLocation>
</comment>
<evidence type="ECO:0000256" key="5">
    <source>
        <dbReference type="ARBA" id="ARBA00022692"/>
    </source>
</evidence>
<reference evidence="11" key="1">
    <citation type="submission" date="2023-07" db="EMBL/GenBank/DDBJ databases">
        <title>Genomic Encyclopedia of Type Strains, Phase IV (KMG-IV): sequencing the most valuable type-strain genomes for metagenomic binning, comparative biology and taxonomic classification.</title>
        <authorList>
            <person name="Goeker M."/>
        </authorList>
    </citation>
    <scope>NUCLEOTIDE SEQUENCE</scope>
    <source>
        <strain evidence="11">DSM 19659</strain>
    </source>
</reference>
<keyword evidence="2" id="KW-0813">Transport</keyword>
<dbReference type="AlphaFoldDB" id="A0AAE3V9W6"/>
<dbReference type="GO" id="GO:0005886">
    <property type="term" value="C:plasma membrane"/>
    <property type="evidence" value="ECO:0007669"/>
    <property type="project" value="UniProtKB-SubCell"/>
</dbReference>
<feature type="domain" description="Tripartite ATP-independent periplasmic transporters DctQ component" evidence="10">
    <location>
        <begin position="23"/>
        <end position="154"/>
    </location>
</feature>
<keyword evidence="7 9" id="KW-0472">Membrane</keyword>
<keyword evidence="12" id="KW-1185">Reference proteome</keyword>
<feature type="transmembrane region" description="Helical" evidence="9">
    <location>
        <begin position="12"/>
        <end position="30"/>
    </location>
</feature>
<feature type="transmembrane region" description="Helical" evidence="9">
    <location>
        <begin position="129"/>
        <end position="147"/>
    </location>
</feature>
<feature type="transmembrane region" description="Helical" evidence="9">
    <location>
        <begin position="88"/>
        <end position="109"/>
    </location>
</feature>
<evidence type="ECO:0000256" key="7">
    <source>
        <dbReference type="ARBA" id="ARBA00023136"/>
    </source>
</evidence>
<sequence length="175" mass="19547">MKMLKFLDDYLEEVICVFVLAAMTLVIFLQIVIREISAFVQLPMAWSEEIGRYLFIYAVYVGAAYAAKKLAHQKVDILPVLAGTRGKLIFHLISDAGVLLFALVMAVYGWQVVQNVAFVFVQRAPATKINMGIAYAGPALGMTLCIFRSAQNIFFHITEYRCIRSAEAEKKGGKD</sequence>
<dbReference type="GO" id="GO:0022857">
    <property type="term" value="F:transmembrane transporter activity"/>
    <property type="evidence" value="ECO:0007669"/>
    <property type="project" value="TreeGrafter"/>
</dbReference>
<dbReference type="InterPro" id="IPR007387">
    <property type="entry name" value="TRAP_DctQ"/>
</dbReference>
<keyword evidence="6 9" id="KW-1133">Transmembrane helix</keyword>
<keyword evidence="5 9" id="KW-0812">Transmembrane</keyword>
<keyword evidence="4" id="KW-0997">Cell inner membrane</keyword>
<keyword evidence="3" id="KW-1003">Cell membrane</keyword>
<name>A0AAE3V9W6_9FIRM</name>
<feature type="transmembrane region" description="Helical" evidence="9">
    <location>
        <begin position="50"/>
        <end position="67"/>
    </location>
</feature>
<comment type="caution">
    <text evidence="11">The sequence shown here is derived from an EMBL/GenBank/DDBJ whole genome shotgun (WGS) entry which is preliminary data.</text>
</comment>
<evidence type="ECO:0000256" key="1">
    <source>
        <dbReference type="ARBA" id="ARBA00004429"/>
    </source>
</evidence>
<evidence type="ECO:0000313" key="11">
    <source>
        <dbReference type="EMBL" id="MDQ0152431.1"/>
    </source>
</evidence>
<evidence type="ECO:0000256" key="9">
    <source>
        <dbReference type="SAM" id="Phobius"/>
    </source>
</evidence>